<dbReference type="EMBL" id="BOVJ01000039">
    <property type="protein sequence ID" value="GIQ62608.1"/>
    <property type="molecule type" value="Genomic_DNA"/>
</dbReference>
<evidence type="ECO:0000313" key="3">
    <source>
        <dbReference type="EMBL" id="GIQ62608.1"/>
    </source>
</evidence>
<reference evidence="3 4" key="1">
    <citation type="submission" date="2021-04" db="EMBL/GenBank/DDBJ databases">
        <title>Draft genome sequence of Paenibacillus cisolokensis, LC2-13A.</title>
        <authorList>
            <person name="Uke A."/>
            <person name="Chhe C."/>
            <person name="Baramee S."/>
            <person name="Kosugi A."/>
        </authorList>
    </citation>
    <scope>NUCLEOTIDE SEQUENCE [LARGE SCALE GENOMIC DNA]</scope>
    <source>
        <strain evidence="3 4">LC2-13A</strain>
    </source>
</reference>
<feature type="domain" description="Transposase IS116/IS110/IS902 C-terminal" evidence="2">
    <location>
        <begin position="12"/>
        <end position="65"/>
    </location>
</feature>
<evidence type="ECO:0000256" key="1">
    <source>
        <dbReference type="SAM" id="MobiDB-lite"/>
    </source>
</evidence>
<dbReference type="InterPro" id="IPR003346">
    <property type="entry name" value="Transposase_20"/>
</dbReference>
<organism evidence="3 4">
    <name type="scientific">Paenibacillus cisolokensis</name>
    <dbReference type="NCBI Taxonomy" id="1658519"/>
    <lineage>
        <taxon>Bacteria</taxon>
        <taxon>Bacillati</taxon>
        <taxon>Bacillota</taxon>
        <taxon>Bacilli</taxon>
        <taxon>Bacillales</taxon>
        <taxon>Paenibacillaceae</taxon>
        <taxon>Paenibacillus</taxon>
    </lineage>
</organism>
<dbReference type="PANTHER" id="PTHR33055">
    <property type="entry name" value="TRANSPOSASE FOR INSERTION SEQUENCE ELEMENT IS1111A"/>
    <property type="match status" value="1"/>
</dbReference>
<feature type="compositionally biased region" description="Basic residues" evidence="1">
    <location>
        <begin position="55"/>
        <end position="65"/>
    </location>
</feature>
<protein>
    <recommendedName>
        <fullName evidence="2">Transposase IS116/IS110/IS902 C-terminal domain-containing protein</fullName>
    </recommendedName>
</protein>
<sequence length="65" mass="6967">MIQEVTQWGYCPGVGRRSAEQILAEIDTDMDQFPSAAHLCSWAGLAPGNNESAGKRKSGKTTKGN</sequence>
<dbReference type="Pfam" id="PF02371">
    <property type="entry name" value="Transposase_20"/>
    <property type="match status" value="1"/>
</dbReference>
<name>A0ABQ4N325_9BACL</name>
<dbReference type="PANTHER" id="PTHR33055:SF15">
    <property type="entry name" value="TRANSPOSASE-RELATED"/>
    <property type="match status" value="1"/>
</dbReference>
<evidence type="ECO:0000259" key="2">
    <source>
        <dbReference type="Pfam" id="PF02371"/>
    </source>
</evidence>
<gene>
    <name evidence="3" type="ORF">PACILC2_11760</name>
</gene>
<evidence type="ECO:0000313" key="4">
    <source>
        <dbReference type="Proteomes" id="UP000680304"/>
    </source>
</evidence>
<dbReference type="InterPro" id="IPR047650">
    <property type="entry name" value="Transpos_IS110"/>
</dbReference>
<accession>A0ABQ4N325</accession>
<feature type="region of interest" description="Disordered" evidence="1">
    <location>
        <begin position="45"/>
        <end position="65"/>
    </location>
</feature>
<dbReference type="Proteomes" id="UP000680304">
    <property type="component" value="Unassembled WGS sequence"/>
</dbReference>
<keyword evidence="4" id="KW-1185">Reference proteome</keyword>
<comment type="caution">
    <text evidence="3">The sequence shown here is derived from an EMBL/GenBank/DDBJ whole genome shotgun (WGS) entry which is preliminary data.</text>
</comment>
<proteinExistence type="predicted"/>